<protein>
    <submittedName>
        <fullName evidence="1">Uncharacterized protein</fullName>
    </submittedName>
</protein>
<organism evidence="1 2">
    <name type="scientific">Cochliobolus heterostrophus (strain C5 / ATCC 48332 / race O)</name>
    <name type="common">Southern corn leaf blight fungus</name>
    <name type="synonym">Bipolaris maydis</name>
    <dbReference type="NCBI Taxonomy" id="701091"/>
    <lineage>
        <taxon>Eukaryota</taxon>
        <taxon>Fungi</taxon>
        <taxon>Dikarya</taxon>
        <taxon>Ascomycota</taxon>
        <taxon>Pezizomycotina</taxon>
        <taxon>Dothideomycetes</taxon>
        <taxon>Pleosporomycetidae</taxon>
        <taxon>Pleosporales</taxon>
        <taxon>Pleosporineae</taxon>
        <taxon>Pleosporaceae</taxon>
        <taxon>Bipolaris</taxon>
    </lineage>
</organism>
<name>M2V4U2_COCH5</name>
<gene>
    <name evidence="1" type="ORF">COCHEDRAFT_1019888</name>
</gene>
<reference evidence="1 2" key="1">
    <citation type="journal article" date="2012" name="PLoS Pathog.">
        <title>Diverse lifestyles and strategies of plant pathogenesis encoded in the genomes of eighteen Dothideomycetes fungi.</title>
        <authorList>
            <person name="Ohm R.A."/>
            <person name="Feau N."/>
            <person name="Henrissat B."/>
            <person name="Schoch C.L."/>
            <person name="Horwitz B.A."/>
            <person name="Barry K.W."/>
            <person name="Condon B.J."/>
            <person name="Copeland A.C."/>
            <person name="Dhillon B."/>
            <person name="Glaser F."/>
            <person name="Hesse C.N."/>
            <person name="Kosti I."/>
            <person name="LaButti K."/>
            <person name="Lindquist E.A."/>
            <person name="Lucas S."/>
            <person name="Salamov A.A."/>
            <person name="Bradshaw R.E."/>
            <person name="Ciuffetti L."/>
            <person name="Hamelin R.C."/>
            <person name="Kema G.H.J."/>
            <person name="Lawrence C."/>
            <person name="Scott J.A."/>
            <person name="Spatafora J.W."/>
            <person name="Turgeon B.G."/>
            <person name="de Wit P.J.G.M."/>
            <person name="Zhong S."/>
            <person name="Goodwin S.B."/>
            <person name="Grigoriev I.V."/>
        </authorList>
    </citation>
    <scope>NUCLEOTIDE SEQUENCE [LARGE SCALE GENOMIC DNA]</scope>
    <source>
        <strain evidence="2">C5 / ATCC 48332 / race O</strain>
    </source>
</reference>
<proteinExistence type="predicted"/>
<dbReference type="EMBL" id="KB445571">
    <property type="protein sequence ID" value="EMD95007.1"/>
    <property type="molecule type" value="Genomic_DNA"/>
</dbReference>
<evidence type="ECO:0000313" key="2">
    <source>
        <dbReference type="Proteomes" id="UP000016936"/>
    </source>
</evidence>
<keyword evidence="2" id="KW-1185">Reference proteome</keyword>
<reference evidence="2" key="2">
    <citation type="journal article" date="2013" name="PLoS Genet.">
        <title>Comparative genome structure, secondary metabolite, and effector coding capacity across Cochliobolus pathogens.</title>
        <authorList>
            <person name="Condon B.J."/>
            <person name="Leng Y."/>
            <person name="Wu D."/>
            <person name="Bushley K.E."/>
            <person name="Ohm R.A."/>
            <person name="Otillar R."/>
            <person name="Martin J."/>
            <person name="Schackwitz W."/>
            <person name="Grimwood J."/>
            <person name="MohdZainudin N."/>
            <person name="Xue C."/>
            <person name="Wang R."/>
            <person name="Manning V.A."/>
            <person name="Dhillon B."/>
            <person name="Tu Z.J."/>
            <person name="Steffenson B.J."/>
            <person name="Salamov A."/>
            <person name="Sun H."/>
            <person name="Lowry S."/>
            <person name="LaButti K."/>
            <person name="Han J."/>
            <person name="Copeland A."/>
            <person name="Lindquist E."/>
            <person name="Barry K."/>
            <person name="Schmutz J."/>
            <person name="Baker S.E."/>
            <person name="Ciuffetti L.M."/>
            <person name="Grigoriev I.V."/>
            <person name="Zhong S."/>
            <person name="Turgeon B.G."/>
        </authorList>
    </citation>
    <scope>NUCLEOTIDE SEQUENCE [LARGE SCALE GENOMIC DNA]</scope>
    <source>
        <strain evidence="2">C5 / ATCC 48332 / race O</strain>
    </source>
</reference>
<dbReference type="AlphaFoldDB" id="M2V4U2"/>
<evidence type="ECO:0000313" key="1">
    <source>
        <dbReference type="EMBL" id="EMD95007.1"/>
    </source>
</evidence>
<accession>M2V4U2</accession>
<dbReference type="HOGENOM" id="CLU_3032203_0_0_1"/>
<dbReference type="Proteomes" id="UP000016936">
    <property type="component" value="Unassembled WGS sequence"/>
</dbReference>
<sequence length="55" mass="6154">MSHLYARHLVGFGIVGLSPSPTEESPSSQVLSITDGMTNSKFVMRYIRILKREES</sequence>